<reference evidence="1" key="1">
    <citation type="submission" date="2021-11" db="EMBL/GenBank/DDBJ databases">
        <title>Study of the species diversity of bacterial strains isolated from a unique natural object - Shulgan-Tash cave (Bashkiria).</title>
        <authorList>
            <person name="Sazanova A.L."/>
            <person name="Chirak E.R."/>
            <person name="Safronova V.I."/>
        </authorList>
    </citation>
    <scope>NUCLEOTIDE SEQUENCE</scope>
    <source>
        <strain evidence="1">P1</strain>
    </source>
</reference>
<gene>
    <name evidence="1" type="ORF">LP422_11250</name>
</gene>
<accession>A0AC61U0N9</accession>
<proteinExistence type="predicted"/>
<evidence type="ECO:0000313" key="1">
    <source>
        <dbReference type="EMBL" id="UUZ43568.1"/>
    </source>
</evidence>
<organism evidence="1 2">
    <name type="scientific">Janibacter limosus</name>
    <dbReference type="NCBI Taxonomy" id="53458"/>
    <lineage>
        <taxon>Bacteria</taxon>
        <taxon>Bacillati</taxon>
        <taxon>Actinomycetota</taxon>
        <taxon>Actinomycetes</taxon>
        <taxon>Micrococcales</taxon>
        <taxon>Intrasporangiaceae</taxon>
        <taxon>Janibacter</taxon>
    </lineage>
</organism>
<dbReference type="Proteomes" id="UP001059663">
    <property type="component" value="Chromosome"/>
</dbReference>
<protein>
    <submittedName>
        <fullName evidence="1">Uncharacterized protein</fullName>
    </submittedName>
</protein>
<dbReference type="EMBL" id="CP087977">
    <property type="protein sequence ID" value="UUZ43568.1"/>
    <property type="molecule type" value="Genomic_DNA"/>
</dbReference>
<sequence length="283" mass="31499">MGPTAGSRLGRRHPDRARPRGDRWRQRLPGAARRGARHHRPAHRLAGHHRCRGDHAGRLQHRRRDAGHPDQGAGGRDRGVLADAVPSRAGHRRRRPGAAGAAALGHQLVRLLEPDLQGLRVRRQEDDHAERQPWRDPGLPRRGPHGGADELADQRQDLVPQGQRVHDLVGEALDERTRRPGPAELEALGRADRSDGPQQHLHRGLEEVPGPRLLQAARAGAVRAGEGADRRLQAGRLDQVRPRTGRRGRYRDRQRRGRLSRRSAGAADQRARDLAHADEQGPR</sequence>
<evidence type="ECO:0000313" key="2">
    <source>
        <dbReference type="Proteomes" id="UP001059663"/>
    </source>
</evidence>
<name>A0AC61U0N9_9MICO</name>